<feature type="repeat" description="WD" evidence="3">
    <location>
        <begin position="125"/>
        <end position="156"/>
    </location>
</feature>
<name>A0A9P6DQP8_9AGAM</name>
<dbReference type="PROSITE" id="PS50294">
    <property type="entry name" value="WD_REPEATS_REGION"/>
    <property type="match status" value="1"/>
</dbReference>
<evidence type="ECO:0000313" key="5">
    <source>
        <dbReference type="Proteomes" id="UP000886523"/>
    </source>
</evidence>
<comment type="caution">
    <text evidence="4">The sequence shown here is derived from an EMBL/GenBank/DDBJ whole genome shotgun (WGS) entry which is preliminary data.</text>
</comment>
<feature type="repeat" description="WD" evidence="3">
    <location>
        <begin position="75"/>
        <end position="124"/>
    </location>
</feature>
<dbReference type="InterPro" id="IPR015943">
    <property type="entry name" value="WD40/YVTN_repeat-like_dom_sf"/>
</dbReference>
<dbReference type="OrthoDB" id="6262491at2759"/>
<dbReference type="GO" id="GO:1990234">
    <property type="term" value="C:transferase complex"/>
    <property type="evidence" value="ECO:0007669"/>
    <property type="project" value="UniProtKB-ARBA"/>
</dbReference>
<dbReference type="InterPro" id="IPR019775">
    <property type="entry name" value="WD40_repeat_CS"/>
</dbReference>
<dbReference type="InterPro" id="IPR020472">
    <property type="entry name" value="WD40_PAC1"/>
</dbReference>
<dbReference type="PRINTS" id="PR00320">
    <property type="entry name" value="GPROTEINBRPT"/>
</dbReference>
<evidence type="ECO:0000256" key="3">
    <source>
        <dbReference type="PROSITE-ProRule" id="PRU00221"/>
    </source>
</evidence>
<dbReference type="PROSITE" id="PS50082">
    <property type="entry name" value="WD_REPEATS_2"/>
    <property type="match status" value="2"/>
</dbReference>
<dbReference type="SUPFAM" id="SSF50978">
    <property type="entry name" value="WD40 repeat-like"/>
    <property type="match status" value="1"/>
</dbReference>
<dbReference type="Proteomes" id="UP000886523">
    <property type="component" value="Unassembled WGS sequence"/>
</dbReference>
<evidence type="ECO:0000256" key="1">
    <source>
        <dbReference type="ARBA" id="ARBA00022574"/>
    </source>
</evidence>
<reference evidence="4" key="1">
    <citation type="journal article" date="2020" name="Nat. Commun.">
        <title>Large-scale genome sequencing of mycorrhizal fungi provides insights into the early evolution of symbiotic traits.</title>
        <authorList>
            <person name="Miyauchi S."/>
            <person name="Kiss E."/>
            <person name="Kuo A."/>
            <person name="Drula E."/>
            <person name="Kohler A."/>
            <person name="Sanchez-Garcia M."/>
            <person name="Morin E."/>
            <person name="Andreopoulos B."/>
            <person name="Barry K.W."/>
            <person name="Bonito G."/>
            <person name="Buee M."/>
            <person name="Carver A."/>
            <person name="Chen C."/>
            <person name="Cichocki N."/>
            <person name="Clum A."/>
            <person name="Culley D."/>
            <person name="Crous P.W."/>
            <person name="Fauchery L."/>
            <person name="Girlanda M."/>
            <person name="Hayes R.D."/>
            <person name="Keri Z."/>
            <person name="LaButti K."/>
            <person name="Lipzen A."/>
            <person name="Lombard V."/>
            <person name="Magnuson J."/>
            <person name="Maillard F."/>
            <person name="Murat C."/>
            <person name="Nolan M."/>
            <person name="Ohm R.A."/>
            <person name="Pangilinan J."/>
            <person name="Pereira M.F."/>
            <person name="Perotto S."/>
            <person name="Peter M."/>
            <person name="Pfister S."/>
            <person name="Riley R."/>
            <person name="Sitrit Y."/>
            <person name="Stielow J.B."/>
            <person name="Szollosi G."/>
            <person name="Zifcakova L."/>
            <person name="Stursova M."/>
            <person name="Spatafora J.W."/>
            <person name="Tedersoo L."/>
            <person name="Vaario L.M."/>
            <person name="Yamada A."/>
            <person name="Yan M."/>
            <person name="Wang P."/>
            <person name="Xu J."/>
            <person name="Bruns T."/>
            <person name="Baldrian P."/>
            <person name="Vilgalys R."/>
            <person name="Dunand C."/>
            <person name="Henrissat B."/>
            <person name="Grigoriev I.V."/>
            <person name="Hibbett D."/>
            <person name="Nagy L.G."/>
            <person name="Martin F.M."/>
        </authorList>
    </citation>
    <scope>NUCLEOTIDE SEQUENCE</scope>
    <source>
        <strain evidence="4">UP504</strain>
    </source>
</reference>
<accession>A0A9P6DQP8</accession>
<dbReference type="AlphaFoldDB" id="A0A9P6DQP8"/>
<protein>
    <recommendedName>
        <fullName evidence="6">WD40 repeat-like protein</fullName>
    </recommendedName>
</protein>
<proteinExistence type="predicted"/>
<organism evidence="4 5">
    <name type="scientific">Hydnum rufescens UP504</name>
    <dbReference type="NCBI Taxonomy" id="1448309"/>
    <lineage>
        <taxon>Eukaryota</taxon>
        <taxon>Fungi</taxon>
        <taxon>Dikarya</taxon>
        <taxon>Basidiomycota</taxon>
        <taxon>Agaricomycotina</taxon>
        <taxon>Agaricomycetes</taxon>
        <taxon>Cantharellales</taxon>
        <taxon>Hydnaceae</taxon>
        <taxon>Hydnum</taxon>
    </lineage>
</organism>
<evidence type="ECO:0000256" key="2">
    <source>
        <dbReference type="ARBA" id="ARBA00022737"/>
    </source>
</evidence>
<dbReference type="EMBL" id="MU129076">
    <property type="protein sequence ID" value="KAF9507608.1"/>
    <property type="molecule type" value="Genomic_DNA"/>
</dbReference>
<evidence type="ECO:0000313" key="4">
    <source>
        <dbReference type="EMBL" id="KAF9507608.1"/>
    </source>
</evidence>
<dbReference type="PROSITE" id="PS00678">
    <property type="entry name" value="WD_REPEATS_1"/>
    <property type="match status" value="1"/>
</dbReference>
<keyword evidence="5" id="KW-1185">Reference proteome</keyword>
<keyword evidence="2" id="KW-0677">Repeat</keyword>
<dbReference type="Pfam" id="PF00400">
    <property type="entry name" value="WD40"/>
    <property type="match status" value="2"/>
</dbReference>
<gene>
    <name evidence="4" type="ORF">BS47DRAFT_1398465</name>
</gene>
<dbReference type="InterPro" id="IPR036322">
    <property type="entry name" value="WD40_repeat_dom_sf"/>
</dbReference>
<sequence length="440" mass="48342">MASIVTDFLQAEADLKKTHERQVKAERTKHVGDPIELKGKVIRMIVRDEHAWTAESGGVARRVDLQKTGNTIQIYRGHTAPVTCLAFYAIENGTSRKKETLLITGSWDKTIKIWNTTTKALVSSTPAHDDFLKSLAVLPALGILASGSADKTVRLWFALDISALSLGDHADVSPSTALPQIGALSGHTRPVDSLGLDLHDDGSSHSSSPLLYSADSMGVIKAWSLDVNTRADGTRLARGTVESEYRGHRTGVGELWISQQHVWSGTLPMPCNSPQRYALMSVLRSVDGLYRHDSVSLPQHMKSPPTITHSTVVRCLLPLTFTPLSQPYLLTGTGDVITVWDVSSFGERNAEVEKVAEVDAHSHDVTALCPWVRSFPEAPERKKEAWIVSASLDGTIRRWKLSDILSGSYQALLRSRGEVKRAVTTLTEEEERELAELLEE</sequence>
<dbReference type="Gene3D" id="2.130.10.10">
    <property type="entry name" value="YVTN repeat-like/Quinoprotein amine dehydrogenase"/>
    <property type="match status" value="2"/>
</dbReference>
<dbReference type="SMART" id="SM00320">
    <property type="entry name" value="WD40"/>
    <property type="match status" value="4"/>
</dbReference>
<dbReference type="PANTHER" id="PTHR22847:SF637">
    <property type="entry name" value="WD REPEAT DOMAIN 5B"/>
    <property type="match status" value="1"/>
</dbReference>
<dbReference type="PANTHER" id="PTHR22847">
    <property type="entry name" value="WD40 REPEAT PROTEIN"/>
    <property type="match status" value="1"/>
</dbReference>
<evidence type="ECO:0008006" key="6">
    <source>
        <dbReference type="Google" id="ProtNLM"/>
    </source>
</evidence>
<keyword evidence="1 3" id="KW-0853">WD repeat</keyword>
<dbReference type="InterPro" id="IPR001680">
    <property type="entry name" value="WD40_rpt"/>
</dbReference>